<evidence type="ECO:0000259" key="6">
    <source>
        <dbReference type="Pfam" id="PF26649"/>
    </source>
</evidence>
<keyword evidence="1" id="KW-0479">Metal-binding</keyword>
<reference evidence="8" key="1">
    <citation type="submission" date="2013-03" db="EMBL/GenBank/DDBJ databases">
        <title>The Genome Sequence of Anopheles epiroticus epiroticus2.</title>
        <authorList>
            <consortium name="The Broad Institute Genomics Platform"/>
            <person name="Neafsey D.E."/>
            <person name="Howell P."/>
            <person name="Walker B."/>
            <person name="Young S.K."/>
            <person name="Zeng Q."/>
            <person name="Gargeya S."/>
            <person name="Fitzgerald M."/>
            <person name="Haas B."/>
            <person name="Abouelleil A."/>
            <person name="Allen A.W."/>
            <person name="Alvarado L."/>
            <person name="Arachchi H.M."/>
            <person name="Berlin A.M."/>
            <person name="Chapman S.B."/>
            <person name="Gainer-Dewar J."/>
            <person name="Goldberg J."/>
            <person name="Griggs A."/>
            <person name="Gujja S."/>
            <person name="Hansen M."/>
            <person name="Howarth C."/>
            <person name="Imamovic A."/>
            <person name="Ireland A."/>
            <person name="Larimer J."/>
            <person name="McCowan C."/>
            <person name="Murphy C."/>
            <person name="Pearson M."/>
            <person name="Poon T.W."/>
            <person name="Priest M."/>
            <person name="Roberts A."/>
            <person name="Saif S."/>
            <person name="Shea T."/>
            <person name="Sisk P."/>
            <person name="Sykes S."/>
            <person name="Wortman J."/>
            <person name="Nusbaum C."/>
            <person name="Birren B."/>
        </authorList>
    </citation>
    <scope>NUCLEOTIDE SEQUENCE [LARGE SCALE GENOMIC DNA]</scope>
    <source>
        <strain evidence="8">Epiroticus2</strain>
    </source>
</reference>
<dbReference type="InterPro" id="IPR058586">
    <property type="entry name" value="Ajm-1"/>
</dbReference>
<feature type="region of interest" description="Disordered" evidence="4">
    <location>
        <begin position="957"/>
        <end position="979"/>
    </location>
</feature>
<feature type="compositionally biased region" description="Polar residues" evidence="4">
    <location>
        <begin position="816"/>
        <end position="842"/>
    </location>
</feature>
<reference evidence="7" key="2">
    <citation type="submission" date="2020-05" db="UniProtKB">
        <authorList>
            <consortium name="EnsemblMetazoa"/>
        </authorList>
    </citation>
    <scope>IDENTIFICATION</scope>
    <source>
        <strain evidence="7">Epiroticus2</strain>
    </source>
</reference>
<evidence type="ECO:0000313" key="7">
    <source>
        <dbReference type="EnsemblMetazoa" id="AEPI007940-PA"/>
    </source>
</evidence>
<dbReference type="InterPro" id="IPR002893">
    <property type="entry name" value="Znf_MYND"/>
</dbReference>
<accession>A0A182PLW8</accession>
<dbReference type="GO" id="GO:0005886">
    <property type="term" value="C:plasma membrane"/>
    <property type="evidence" value="ECO:0007669"/>
    <property type="project" value="TreeGrafter"/>
</dbReference>
<dbReference type="InterPro" id="IPR038825">
    <property type="entry name" value="Apical_junction"/>
</dbReference>
<feature type="region of interest" description="Disordered" evidence="4">
    <location>
        <begin position="904"/>
        <end position="934"/>
    </location>
</feature>
<feature type="region of interest" description="Disordered" evidence="4">
    <location>
        <begin position="241"/>
        <end position="274"/>
    </location>
</feature>
<feature type="compositionally biased region" description="Low complexity" evidence="4">
    <location>
        <begin position="905"/>
        <end position="920"/>
    </location>
</feature>
<dbReference type="GO" id="GO:0043296">
    <property type="term" value="C:apical junction complex"/>
    <property type="evidence" value="ECO:0007669"/>
    <property type="project" value="TreeGrafter"/>
</dbReference>
<evidence type="ECO:0000256" key="2">
    <source>
        <dbReference type="ARBA" id="ARBA00022771"/>
    </source>
</evidence>
<dbReference type="PANTHER" id="PTHR21517">
    <property type="entry name" value="APICAL JUNCTION COMPONENT 1 HOMOLOG"/>
    <property type="match status" value="1"/>
</dbReference>
<keyword evidence="3" id="KW-0862">Zinc</keyword>
<keyword evidence="2" id="KW-0863">Zinc-finger</keyword>
<feature type="region of interest" description="Disordered" evidence="4">
    <location>
        <begin position="354"/>
        <end position="378"/>
    </location>
</feature>
<evidence type="ECO:0000313" key="8">
    <source>
        <dbReference type="Proteomes" id="UP000075885"/>
    </source>
</evidence>
<feature type="region of interest" description="Disordered" evidence="4">
    <location>
        <begin position="994"/>
        <end position="1078"/>
    </location>
</feature>
<evidence type="ECO:0000256" key="4">
    <source>
        <dbReference type="SAM" id="MobiDB-lite"/>
    </source>
</evidence>
<name>A0A182PLW8_9DIPT</name>
<evidence type="ECO:0000256" key="3">
    <source>
        <dbReference type="ARBA" id="ARBA00022833"/>
    </source>
</evidence>
<dbReference type="VEuPathDB" id="VectorBase:AEPI007940"/>
<feature type="compositionally biased region" description="Polar residues" evidence="4">
    <location>
        <begin position="308"/>
        <end position="328"/>
    </location>
</feature>
<evidence type="ECO:0000259" key="5">
    <source>
        <dbReference type="Pfam" id="PF01753"/>
    </source>
</evidence>
<feature type="domain" description="MYND-type" evidence="5">
    <location>
        <begin position="1130"/>
        <end position="1159"/>
    </location>
</feature>
<dbReference type="GO" id="GO:0008270">
    <property type="term" value="F:zinc ion binding"/>
    <property type="evidence" value="ECO:0007669"/>
    <property type="project" value="UniProtKB-KW"/>
</dbReference>
<dbReference type="Proteomes" id="UP000075885">
    <property type="component" value="Unassembled WGS sequence"/>
</dbReference>
<dbReference type="EnsemblMetazoa" id="AEPI007940-RA">
    <property type="protein sequence ID" value="AEPI007940-PA"/>
    <property type="gene ID" value="AEPI007940"/>
</dbReference>
<feature type="region of interest" description="Disordered" evidence="4">
    <location>
        <begin position="287"/>
        <end position="329"/>
    </location>
</feature>
<dbReference type="GO" id="GO:0045216">
    <property type="term" value="P:cell-cell junction organization"/>
    <property type="evidence" value="ECO:0007669"/>
    <property type="project" value="InterPro"/>
</dbReference>
<protein>
    <recommendedName>
        <fullName evidence="9">MYND-type domain-containing protein</fullName>
    </recommendedName>
</protein>
<sequence length="1437" mass="158733">MATVRAAPNGSHHGANLLESQYDGNSSYFIDTNSFSAHDFDMFVNSLEETYNAHFRLKQLDHTVQLQSTTSSGDEEDEYSIYESLSRYAQPDQISSYGGTPMSGSCCYPSTSEESLVLPPDAPHNRRIRVEPSPIVKRKSFLNIFQYFDQDVTLDEDRSDEDDASVEEEAMVVHQQKQQRTRGKPDGQADEKRQQEEGSKKKLVLREWDTNVEQQQQPGRGAGKQPVGRLNAQLLKLFEGENDGDQRSIRCPAPCQNNTRNNSKAYSVRSAPAGEKKVPIMQHNRIEQPSKKLVNGEKAQNVGKKTPQRSGETAGTVRQTPVGPQSQLDADGRRVMNRTVPTTVKIVNAAPKVKQQCTAPSDRRNLNGGGGGGGTVSERDKCYVRNINDLFLQYRSRERSENGTLPDFSQHVREAIEQIEKLEESHVRSVLGQHAFDEAPPKVENRVIEEATSRNCVEQAAVPEPPKQNANEDEEQQPLASDTEANASMVVVTSKEESALDMHYRLRHETYRLQMRNLIETDHFVRMGTPDRDRLYLLDSIFNRSHLSLIHTVLALIQENISKGDQVLLETRLLPVGHTSDAPDFGNSFVDTIASGSYRIDAMTTSAAGENCVQLDVIAVDEGTGRMLKITVEFVIDVTDKQTDVRQRTACNGDEFHFVVRMVFEVNSRRKMASSFYTVDCGMYWDRDRVLPFLRKCVSTVRRPPENELQKSHETGTNLSEHQLRVQASLQRLNIPDWYKQYSGKDGPGNGTGPAAATAVGAATNATGGGILRKRNSDVGRWTGLSSKTTSLSSLGSHRSDRSPVMLSPSAHSHHGQTGFSRWSTSHLNSNQTSPSVSTRGSFTRGGLNASVISGYSTASTTAGANNSGSTIRNSFRQPYLGWRSQEKLSQPRTPAERLASSLLQQQGTGKQKDQQQLAEQKGKQQKEESVVTPEIQSSIIEVTSAIVHYVNDQTNRHSRTTGAVPTFSLPPEHQSPGSATLEDVLASLLGLPADSHRSSAPNSSNHTLQIEPMQTRRRSEGDAAGTRKRNDSGGSMAISSTTTTTTTSGSTNQSGGGRNSNSSHQQQQQGVSSAKGDLLGVGLDARIARRVSLDSAEAAGHHHAGRGHDYLKCRYPRCDATATLAEARKTFKSCHNCSHLYCSRECRRAHWERHRKACLHSRVSALCRLVLSTCKDDADTLRHLSVLARRGYLSQGRGVVRILFRSPESADSFIKQGFQCLGEVSYVRWPDLLPAEMGPELYSELLKLSTEYRPDSKMLIYVAICVVSEAPGSATAPVKWERQLVSRCAKLKLCRTVVSEIASGGLGGERPSPKADTVGDVLVLSFNILSKTTQRAREQVSLNVQTVLRQRGVNLRKHYPEVFQRLATFVEGSTDRFLPVTLHPRDNVTGRSFVCIIMPNYGDTERVQFPVSENSDDRVVTVDVGADLGDDLTSKL</sequence>
<evidence type="ECO:0008006" key="9">
    <source>
        <dbReference type="Google" id="ProtNLM"/>
    </source>
</evidence>
<evidence type="ECO:0000256" key="1">
    <source>
        <dbReference type="ARBA" id="ARBA00022723"/>
    </source>
</evidence>
<feature type="region of interest" description="Disordered" evidence="4">
    <location>
        <begin position="155"/>
        <end position="202"/>
    </location>
</feature>
<feature type="compositionally biased region" description="Basic and acidic residues" evidence="4">
    <location>
        <begin position="921"/>
        <end position="930"/>
    </location>
</feature>
<feature type="compositionally biased region" description="Low complexity" evidence="4">
    <location>
        <begin position="783"/>
        <end position="797"/>
    </location>
</feature>
<dbReference type="Pfam" id="PF26649">
    <property type="entry name" value="Ajm-1"/>
    <property type="match status" value="1"/>
</dbReference>
<feature type="domain" description="Apical junction molecule ajm1 alpha/beta" evidence="6">
    <location>
        <begin position="1160"/>
        <end position="1272"/>
    </location>
</feature>
<feature type="region of interest" description="Disordered" evidence="4">
    <location>
        <begin position="782"/>
        <end position="842"/>
    </location>
</feature>
<dbReference type="PANTHER" id="PTHR21517:SF3">
    <property type="entry name" value="APICAL JUNCTION COMPONENT 1 HOMOLOG"/>
    <property type="match status" value="1"/>
</dbReference>
<feature type="compositionally biased region" description="Low complexity" evidence="4">
    <location>
        <begin position="1033"/>
        <end position="1074"/>
    </location>
</feature>
<feature type="compositionally biased region" description="Polar residues" evidence="4">
    <location>
        <begin position="255"/>
        <end position="265"/>
    </location>
</feature>
<feature type="compositionally biased region" description="Basic and acidic residues" evidence="4">
    <location>
        <begin position="183"/>
        <end position="202"/>
    </location>
</feature>
<proteinExistence type="predicted"/>
<dbReference type="Pfam" id="PF01753">
    <property type="entry name" value="zf-MYND"/>
    <property type="match status" value="1"/>
</dbReference>
<feature type="region of interest" description="Disordered" evidence="4">
    <location>
        <begin position="454"/>
        <end position="485"/>
    </location>
</feature>
<organism evidence="7 8">
    <name type="scientific">Anopheles epiroticus</name>
    <dbReference type="NCBI Taxonomy" id="199890"/>
    <lineage>
        <taxon>Eukaryota</taxon>
        <taxon>Metazoa</taxon>
        <taxon>Ecdysozoa</taxon>
        <taxon>Arthropoda</taxon>
        <taxon>Hexapoda</taxon>
        <taxon>Insecta</taxon>
        <taxon>Pterygota</taxon>
        <taxon>Neoptera</taxon>
        <taxon>Endopterygota</taxon>
        <taxon>Diptera</taxon>
        <taxon>Nematocera</taxon>
        <taxon>Culicoidea</taxon>
        <taxon>Culicidae</taxon>
        <taxon>Anophelinae</taxon>
        <taxon>Anopheles</taxon>
    </lineage>
</organism>
<dbReference type="SUPFAM" id="SSF144232">
    <property type="entry name" value="HIT/MYND zinc finger-like"/>
    <property type="match status" value="1"/>
</dbReference>
<feature type="compositionally biased region" description="Polar residues" evidence="4">
    <location>
        <begin position="999"/>
        <end position="1009"/>
    </location>
</feature>
<keyword evidence="8" id="KW-1185">Reference proteome</keyword>
<feature type="compositionally biased region" description="Acidic residues" evidence="4">
    <location>
        <begin position="155"/>
        <end position="170"/>
    </location>
</feature>